<evidence type="ECO:0000313" key="13">
    <source>
        <dbReference type="EMBL" id="BBP42472.1"/>
    </source>
</evidence>
<evidence type="ECO:0000256" key="1">
    <source>
        <dbReference type="ARBA" id="ARBA00005091"/>
    </source>
</evidence>
<keyword evidence="4 10" id="KW-0378">Hydrolase</keyword>
<dbReference type="Pfam" id="PF00117">
    <property type="entry name" value="GATase"/>
    <property type="match status" value="1"/>
</dbReference>
<evidence type="ECO:0000256" key="7">
    <source>
        <dbReference type="ARBA" id="ARBA00023239"/>
    </source>
</evidence>
<dbReference type="EC" id="3.5.1.2" evidence="10"/>
<evidence type="ECO:0000256" key="10">
    <source>
        <dbReference type="HAMAP-Rule" id="MF_00278"/>
    </source>
</evidence>
<dbReference type="InterPro" id="IPR029062">
    <property type="entry name" value="Class_I_gatase-like"/>
</dbReference>
<keyword evidence="7 10" id="KW-0456">Lyase</keyword>
<evidence type="ECO:0000313" key="14">
    <source>
        <dbReference type="Proteomes" id="UP000501466"/>
    </source>
</evidence>
<feature type="active site" description="Nucleophile" evidence="10 11">
    <location>
        <position position="86"/>
    </location>
</feature>
<dbReference type="UniPathway" id="UPA00031">
    <property type="reaction ID" value="UER00010"/>
</dbReference>
<keyword evidence="2 10" id="KW-0963">Cytoplasm</keyword>
<dbReference type="GO" id="GO:0000105">
    <property type="term" value="P:L-histidine biosynthetic process"/>
    <property type="evidence" value="ECO:0007669"/>
    <property type="project" value="UniProtKB-UniRule"/>
</dbReference>
<evidence type="ECO:0000256" key="6">
    <source>
        <dbReference type="ARBA" id="ARBA00023102"/>
    </source>
</evidence>
<gene>
    <name evidence="10 13" type="primary">hisH</name>
    <name evidence="13" type="ORF">THMIRHAT_02180</name>
</gene>
<dbReference type="Proteomes" id="UP000501466">
    <property type="component" value="Chromosome"/>
</dbReference>
<keyword evidence="6 10" id="KW-0368">Histidine biosynthesis</keyword>
<evidence type="ECO:0000256" key="11">
    <source>
        <dbReference type="PIRSR" id="PIRSR000495-1"/>
    </source>
</evidence>
<dbReference type="GO" id="GO:0000107">
    <property type="term" value="F:imidazoleglycerol-phosphate synthase activity"/>
    <property type="evidence" value="ECO:0007669"/>
    <property type="project" value="UniProtKB-UniRule"/>
</dbReference>
<dbReference type="GO" id="GO:0016829">
    <property type="term" value="F:lyase activity"/>
    <property type="evidence" value="ECO:0007669"/>
    <property type="project" value="UniProtKB-KW"/>
</dbReference>
<evidence type="ECO:0000256" key="5">
    <source>
        <dbReference type="ARBA" id="ARBA00022962"/>
    </source>
</evidence>
<feature type="active site" evidence="10 11">
    <location>
        <position position="194"/>
    </location>
</feature>
<comment type="pathway">
    <text evidence="1 10">Amino-acid biosynthesis; L-histidine biosynthesis; L-histidine from 5-phospho-alpha-D-ribose 1-diphosphate: step 5/9.</text>
</comment>
<organism evidence="13 14">
    <name type="scientific">Thiosulfativibrio zosterae</name>
    <dbReference type="NCBI Taxonomy" id="2675053"/>
    <lineage>
        <taxon>Bacteria</taxon>
        <taxon>Pseudomonadati</taxon>
        <taxon>Pseudomonadota</taxon>
        <taxon>Gammaproteobacteria</taxon>
        <taxon>Thiotrichales</taxon>
        <taxon>Piscirickettsiaceae</taxon>
        <taxon>Thiosulfativibrio</taxon>
    </lineage>
</organism>
<evidence type="ECO:0000259" key="12">
    <source>
        <dbReference type="Pfam" id="PF00117"/>
    </source>
</evidence>
<dbReference type="InterPro" id="IPR010139">
    <property type="entry name" value="Imidazole-glycPsynth_HisH"/>
</dbReference>
<comment type="catalytic activity">
    <reaction evidence="9 10">
        <text>L-glutamine + H2O = L-glutamate + NH4(+)</text>
        <dbReference type="Rhea" id="RHEA:15889"/>
        <dbReference type="ChEBI" id="CHEBI:15377"/>
        <dbReference type="ChEBI" id="CHEBI:28938"/>
        <dbReference type="ChEBI" id="CHEBI:29985"/>
        <dbReference type="ChEBI" id="CHEBI:58359"/>
        <dbReference type="EC" id="3.5.1.2"/>
    </reaction>
</comment>
<dbReference type="EMBL" id="AP021888">
    <property type="protein sequence ID" value="BBP42472.1"/>
    <property type="molecule type" value="Genomic_DNA"/>
</dbReference>
<dbReference type="HAMAP" id="MF_00278">
    <property type="entry name" value="HisH"/>
    <property type="match status" value="1"/>
</dbReference>
<dbReference type="Gene3D" id="3.40.50.880">
    <property type="match status" value="1"/>
</dbReference>
<evidence type="ECO:0000256" key="3">
    <source>
        <dbReference type="ARBA" id="ARBA00022605"/>
    </source>
</evidence>
<dbReference type="InterPro" id="IPR017926">
    <property type="entry name" value="GATASE"/>
</dbReference>
<dbReference type="GO" id="GO:0004359">
    <property type="term" value="F:glutaminase activity"/>
    <property type="evidence" value="ECO:0007669"/>
    <property type="project" value="UniProtKB-EC"/>
</dbReference>
<protein>
    <recommendedName>
        <fullName evidence="10">Imidazole glycerol phosphate synthase subunit HisH</fullName>
        <ecNumber evidence="10">4.3.2.10</ecNumber>
    </recommendedName>
    <alternativeName>
        <fullName evidence="10">IGP synthase glutaminase subunit</fullName>
        <ecNumber evidence="10">3.5.1.2</ecNumber>
    </alternativeName>
    <alternativeName>
        <fullName evidence="10">IGP synthase subunit HisH</fullName>
    </alternativeName>
    <alternativeName>
        <fullName evidence="10">ImGP synthase subunit HisH</fullName>
        <shortName evidence="10">IGPS subunit HisH</shortName>
    </alternativeName>
</protein>
<comment type="subunit">
    <text evidence="10">Heterodimer of HisH and HisF.</text>
</comment>
<evidence type="ECO:0000256" key="2">
    <source>
        <dbReference type="ARBA" id="ARBA00022490"/>
    </source>
</evidence>
<dbReference type="GO" id="GO:0005737">
    <property type="term" value="C:cytoplasm"/>
    <property type="evidence" value="ECO:0007669"/>
    <property type="project" value="UniProtKB-SubCell"/>
</dbReference>
<proteinExistence type="inferred from homology"/>
<dbReference type="PIRSF" id="PIRSF000495">
    <property type="entry name" value="Amidotransf_hisH"/>
    <property type="match status" value="1"/>
</dbReference>
<dbReference type="AlphaFoldDB" id="A0A6F8PK46"/>
<dbReference type="PANTHER" id="PTHR42701:SF2">
    <property type="entry name" value="IMIDAZOLE GLYCEROL PHOSPHATE SYNTHASE SUBUNIT HISH 1"/>
    <property type="match status" value="1"/>
</dbReference>
<dbReference type="SUPFAM" id="SSF52317">
    <property type="entry name" value="Class I glutamine amidotransferase-like"/>
    <property type="match status" value="1"/>
</dbReference>
<comment type="catalytic activity">
    <reaction evidence="8 10">
        <text>5-[(5-phospho-1-deoxy-D-ribulos-1-ylimino)methylamino]-1-(5-phospho-beta-D-ribosyl)imidazole-4-carboxamide + L-glutamine = D-erythro-1-(imidazol-4-yl)glycerol 3-phosphate + 5-amino-1-(5-phospho-beta-D-ribosyl)imidazole-4-carboxamide + L-glutamate + H(+)</text>
        <dbReference type="Rhea" id="RHEA:24793"/>
        <dbReference type="ChEBI" id="CHEBI:15378"/>
        <dbReference type="ChEBI" id="CHEBI:29985"/>
        <dbReference type="ChEBI" id="CHEBI:58278"/>
        <dbReference type="ChEBI" id="CHEBI:58359"/>
        <dbReference type="ChEBI" id="CHEBI:58475"/>
        <dbReference type="ChEBI" id="CHEBI:58525"/>
        <dbReference type="EC" id="4.3.2.10"/>
    </reaction>
</comment>
<keyword evidence="14" id="KW-1185">Reference proteome</keyword>
<name>A0A6F8PK46_9GAMM</name>
<evidence type="ECO:0000256" key="9">
    <source>
        <dbReference type="ARBA" id="ARBA00049534"/>
    </source>
</evidence>
<feature type="domain" description="Glutamine amidotransferase" evidence="12">
    <location>
        <begin position="9"/>
        <end position="208"/>
    </location>
</feature>
<sequence>MANQKLVAVIDYGMGNLRSVSKAAEHVATDSTRIVVTSDAQVVKDADAIIFPGQGAAKACMQALADTNMTHTLIEAAAQKPFLGICMGLQVLMTHSDENNGVTCLDIIPGTVKKFELDNYPELKLPHMGWNQIHQTLDHPLWHNIEQDNRFYFVHSYHVAPQDQNLIAGTCQHGTPFVACLSKDQLFAIQAHPEKSAQAGIQLFKNFLSWNGQR</sequence>
<evidence type="ECO:0000256" key="8">
    <source>
        <dbReference type="ARBA" id="ARBA00047838"/>
    </source>
</evidence>
<keyword evidence="5 10" id="KW-0315">Glutamine amidotransferase</keyword>
<dbReference type="RefSeq" id="WP_173289931.1">
    <property type="nucleotide sequence ID" value="NZ_AP021888.1"/>
</dbReference>
<comment type="function">
    <text evidence="10">IGPS catalyzes the conversion of PRFAR and glutamine to IGP, AICAR and glutamate. The HisH subunit catalyzes the hydrolysis of glutamine to glutamate and ammonia as part of the synthesis of IGP and AICAR. The resulting ammonia molecule is channeled to the active site of HisF.</text>
</comment>
<dbReference type="NCBIfam" id="TIGR01855">
    <property type="entry name" value="IMP_synth_hisH"/>
    <property type="match status" value="1"/>
</dbReference>
<accession>A0A6F8PK46</accession>
<evidence type="ECO:0000256" key="4">
    <source>
        <dbReference type="ARBA" id="ARBA00022801"/>
    </source>
</evidence>
<dbReference type="KEGG" id="tzo:THMIRHAT_02180"/>
<dbReference type="PANTHER" id="PTHR42701">
    <property type="entry name" value="IMIDAZOLE GLYCEROL PHOSPHATE SYNTHASE SUBUNIT HISH"/>
    <property type="match status" value="1"/>
</dbReference>
<dbReference type="CDD" id="cd01748">
    <property type="entry name" value="GATase1_IGP_Synthase"/>
    <property type="match status" value="1"/>
</dbReference>
<dbReference type="PROSITE" id="PS51273">
    <property type="entry name" value="GATASE_TYPE_1"/>
    <property type="match status" value="1"/>
</dbReference>
<reference evidence="14" key="1">
    <citation type="submission" date="2019-11" db="EMBL/GenBank/DDBJ databases">
        <title>Isolation and characterization of two novel species in the genus Thiomicrorhabdus.</title>
        <authorList>
            <person name="Mochizuki J."/>
            <person name="Kojima H."/>
            <person name="Fukui M."/>
        </authorList>
    </citation>
    <scope>NUCLEOTIDE SEQUENCE [LARGE SCALE GENOMIC DNA]</scope>
    <source>
        <strain evidence="14">AkT22</strain>
    </source>
</reference>
<feature type="active site" evidence="10 11">
    <location>
        <position position="192"/>
    </location>
</feature>
<keyword evidence="3 10" id="KW-0028">Amino-acid biosynthesis</keyword>
<dbReference type="EC" id="4.3.2.10" evidence="10"/>
<comment type="subcellular location">
    <subcellularLocation>
        <location evidence="10">Cytoplasm</location>
    </subcellularLocation>
</comment>